<feature type="domain" description="Fibrinogen C-terminal" evidence="3">
    <location>
        <begin position="83"/>
        <end position="300"/>
    </location>
</feature>
<dbReference type="Gene3D" id="3.90.215.10">
    <property type="entry name" value="Gamma Fibrinogen, chain A, domain 1"/>
    <property type="match status" value="1"/>
</dbReference>
<keyword evidence="2" id="KW-0732">Signal</keyword>
<dbReference type="InterPro" id="IPR020837">
    <property type="entry name" value="Fibrinogen_CS"/>
</dbReference>
<evidence type="ECO:0000259" key="3">
    <source>
        <dbReference type="PROSITE" id="PS51406"/>
    </source>
</evidence>
<dbReference type="NCBIfam" id="NF040941">
    <property type="entry name" value="GGGWT_bact"/>
    <property type="match status" value="1"/>
</dbReference>
<reference evidence="4 5" key="1">
    <citation type="submission" date="2022-05" db="EMBL/GenBank/DDBJ databases">
        <authorList>
            <consortium name="Genoscope - CEA"/>
            <person name="William W."/>
        </authorList>
    </citation>
    <scope>NUCLEOTIDE SEQUENCE [LARGE SCALE GENOMIC DNA]</scope>
</reference>
<dbReference type="SMART" id="SM00186">
    <property type="entry name" value="FBG"/>
    <property type="match status" value="1"/>
</dbReference>
<dbReference type="PROSITE" id="PS00514">
    <property type="entry name" value="FIBRINOGEN_C_1"/>
    <property type="match status" value="1"/>
</dbReference>
<evidence type="ECO:0000256" key="1">
    <source>
        <dbReference type="ARBA" id="ARBA00023157"/>
    </source>
</evidence>
<feature type="signal peptide" evidence="2">
    <location>
        <begin position="1"/>
        <end position="26"/>
    </location>
</feature>
<dbReference type="PANTHER" id="PTHR19143:SF458">
    <property type="entry name" value="FIBRINOGEN C-TERMINAL DOMAIN-CONTAINING PROTEIN-RELATED"/>
    <property type="match status" value="1"/>
</dbReference>
<keyword evidence="1" id="KW-1015">Disulfide bond</keyword>
<dbReference type="PROSITE" id="PS51406">
    <property type="entry name" value="FIBRINOGEN_C_2"/>
    <property type="match status" value="1"/>
</dbReference>
<dbReference type="InterPro" id="IPR050373">
    <property type="entry name" value="Fibrinogen_C-term_domain"/>
</dbReference>
<accession>A0ABN8STX7</accession>
<evidence type="ECO:0000313" key="5">
    <source>
        <dbReference type="Proteomes" id="UP001159427"/>
    </source>
</evidence>
<feature type="chain" id="PRO_5045160470" description="Fibrinogen C-terminal domain-containing protein" evidence="2">
    <location>
        <begin position="27"/>
        <end position="301"/>
    </location>
</feature>
<dbReference type="Proteomes" id="UP001159427">
    <property type="component" value="Unassembled WGS sequence"/>
</dbReference>
<dbReference type="CDD" id="cd00087">
    <property type="entry name" value="FReD"/>
    <property type="match status" value="1"/>
</dbReference>
<protein>
    <recommendedName>
        <fullName evidence="3">Fibrinogen C-terminal domain-containing protein</fullName>
    </recommendedName>
</protein>
<gene>
    <name evidence="4" type="ORF">PEVE_00029076</name>
</gene>
<keyword evidence="5" id="KW-1185">Reference proteome</keyword>
<dbReference type="PANTHER" id="PTHR19143">
    <property type="entry name" value="FIBRINOGEN/TENASCIN/ANGIOPOEITIN"/>
    <property type="match status" value="1"/>
</dbReference>
<sequence length="301" mass="34123">MFCAFVSSNWSLLILLLFVNSQQTFAKPAKRLAGYASVPNQTQHCNNVYFYEAPNEKIATMLKEIKEQLTQVQTDINVLKGNKTNQKAKKNCAELYKAGERISSVYTIDPDGQGAFDVFCDQTTTGGGWTVFQKRLDGSVDFYRGWADYKRGFGNLNGEFWLGLDKIHRLTKSNNRLRVDLEDTTGKTAYAEYDMFAVTSERTKYQLSLGTYSGTAGDSFSVHRGQSFSTKDQDNDSDKSRNCAVSYKGAWWYKNCHGSNLNGLYHHGSHSSHADGVNWYAWKGHFYSAKRVEMKIRPVNF</sequence>
<dbReference type="InterPro" id="IPR036056">
    <property type="entry name" value="Fibrinogen-like_C"/>
</dbReference>
<dbReference type="EMBL" id="CALNXI010004047">
    <property type="protein sequence ID" value="CAH3194951.1"/>
    <property type="molecule type" value="Genomic_DNA"/>
</dbReference>
<evidence type="ECO:0000256" key="2">
    <source>
        <dbReference type="SAM" id="SignalP"/>
    </source>
</evidence>
<dbReference type="InterPro" id="IPR014716">
    <property type="entry name" value="Fibrinogen_a/b/g_C_1"/>
</dbReference>
<comment type="caution">
    <text evidence="4">The sequence shown here is derived from an EMBL/GenBank/DDBJ whole genome shotgun (WGS) entry which is preliminary data.</text>
</comment>
<evidence type="ECO:0000313" key="4">
    <source>
        <dbReference type="EMBL" id="CAH3194951.1"/>
    </source>
</evidence>
<dbReference type="Pfam" id="PF00147">
    <property type="entry name" value="Fibrinogen_C"/>
    <property type="match status" value="1"/>
</dbReference>
<name>A0ABN8STX7_9CNID</name>
<dbReference type="InterPro" id="IPR002181">
    <property type="entry name" value="Fibrinogen_a/b/g_C_dom"/>
</dbReference>
<dbReference type="SUPFAM" id="SSF56496">
    <property type="entry name" value="Fibrinogen C-terminal domain-like"/>
    <property type="match status" value="1"/>
</dbReference>
<organism evidence="4 5">
    <name type="scientific">Porites evermanni</name>
    <dbReference type="NCBI Taxonomy" id="104178"/>
    <lineage>
        <taxon>Eukaryota</taxon>
        <taxon>Metazoa</taxon>
        <taxon>Cnidaria</taxon>
        <taxon>Anthozoa</taxon>
        <taxon>Hexacorallia</taxon>
        <taxon>Scleractinia</taxon>
        <taxon>Fungiina</taxon>
        <taxon>Poritidae</taxon>
        <taxon>Porites</taxon>
    </lineage>
</organism>
<proteinExistence type="predicted"/>